<accession>A0A850ESL0</accession>
<dbReference type="CDD" id="cd02524">
    <property type="entry name" value="G1P_cytidylyltransferase"/>
    <property type="match status" value="1"/>
</dbReference>
<keyword evidence="2" id="KW-0548">Nucleotidyltransferase</keyword>
<evidence type="ECO:0000313" key="3">
    <source>
        <dbReference type="Proteomes" id="UP000564806"/>
    </source>
</evidence>
<dbReference type="EC" id="2.7.7.33" evidence="2"/>
<dbReference type="PANTHER" id="PTHR47183:SF1">
    <property type="entry name" value="GLUCOSE-1-PHOSPHATE CYTIDYLYLTRANSFERASE"/>
    <property type="match status" value="1"/>
</dbReference>
<evidence type="ECO:0000313" key="2">
    <source>
        <dbReference type="EMBL" id="NUU63855.1"/>
    </source>
</evidence>
<feature type="domain" description="Nucleotidyl transferase" evidence="1">
    <location>
        <begin position="2"/>
        <end position="201"/>
    </location>
</feature>
<dbReference type="InterPro" id="IPR046981">
    <property type="entry name" value="G1P_cyt_trans"/>
</dbReference>
<dbReference type="GO" id="GO:0047343">
    <property type="term" value="F:glucose-1-phosphate cytidylyltransferase activity"/>
    <property type="evidence" value="ECO:0007669"/>
    <property type="project" value="UniProtKB-EC"/>
</dbReference>
<protein>
    <submittedName>
        <fullName evidence="2">Glucose-1-phosphate cytidylyltransferase</fullName>
        <ecNumber evidence="2">2.7.7.33</ecNumber>
    </submittedName>
</protein>
<reference evidence="2" key="1">
    <citation type="submission" date="2020-06" db="EMBL/GenBank/DDBJ databases">
        <title>Paenibacillus sp. nov., isolated from soil.</title>
        <authorList>
            <person name="Seo Y.L."/>
        </authorList>
    </citation>
    <scope>NUCLEOTIDE SEQUENCE [LARGE SCALE GENOMIC DNA]</scope>
    <source>
        <strain evidence="2">JW14</strain>
    </source>
</reference>
<dbReference type="InterPro" id="IPR005835">
    <property type="entry name" value="NTP_transferase_dom"/>
</dbReference>
<dbReference type="EMBL" id="JABWCS010000220">
    <property type="protein sequence ID" value="NUU63855.1"/>
    <property type="molecule type" value="Genomic_DNA"/>
</dbReference>
<dbReference type="SUPFAM" id="SSF53448">
    <property type="entry name" value="Nucleotide-diphospho-sugar transferases"/>
    <property type="match status" value="1"/>
</dbReference>
<gene>
    <name evidence="2" type="primary">rfbF</name>
    <name evidence="2" type="ORF">HPT30_26220</name>
</gene>
<dbReference type="Pfam" id="PF00483">
    <property type="entry name" value="NTP_transferase"/>
    <property type="match status" value="1"/>
</dbReference>
<dbReference type="GO" id="GO:0009243">
    <property type="term" value="P:O antigen biosynthetic process"/>
    <property type="evidence" value="ECO:0007669"/>
    <property type="project" value="InterPro"/>
</dbReference>
<keyword evidence="3" id="KW-1185">Reference proteome</keyword>
<organism evidence="2 3">
    <name type="scientific">Paenibacillus agri</name>
    <dbReference type="NCBI Taxonomy" id="2744309"/>
    <lineage>
        <taxon>Bacteria</taxon>
        <taxon>Bacillati</taxon>
        <taxon>Bacillota</taxon>
        <taxon>Bacilli</taxon>
        <taxon>Bacillales</taxon>
        <taxon>Paenibacillaceae</taxon>
        <taxon>Paenibacillus</taxon>
    </lineage>
</organism>
<evidence type="ECO:0000259" key="1">
    <source>
        <dbReference type="Pfam" id="PF00483"/>
    </source>
</evidence>
<dbReference type="NCBIfam" id="TIGR02623">
    <property type="entry name" value="G1P_cyt_trans"/>
    <property type="match status" value="1"/>
</dbReference>
<dbReference type="Proteomes" id="UP000564806">
    <property type="component" value="Unassembled WGS sequence"/>
</dbReference>
<dbReference type="InterPro" id="IPR029044">
    <property type="entry name" value="Nucleotide-diphossugar_trans"/>
</dbReference>
<dbReference type="Gene3D" id="3.90.550.10">
    <property type="entry name" value="Spore Coat Polysaccharide Biosynthesis Protein SpsA, Chain A"/>
    <property type="match status" value="1"/>
</dbReference>
<dbReference type="InterPro" id="IPR013446">
    <property type="entry name" value="G1P_cyt_trans-like"/>
</dbReference>
<proteinExistence type="predicted"/>
<comment type="caution">
    <text evidence="2">The sequence shown here is derived from an EMBL/GenBank/DDBJ whole genome shotgun (WGS) entry which is preliminary data.</text>
</comment>
<dbReference type="RefSeq" id="WP_175374226.1">
    <property type="nucleotide sequence ID" value="NZ_JABWCS010000220.1"/>
</dbReference>
<dbReference type="AlphaFoldDB" id="A0A850ESL0"/>
<keyword evidence="2" id="KW-0808">Transferase</keyword>
<dbReference type="PANTHER" id="PTHR47183">
    <property type="entry name" value="GLUCOSE-1-PHOSPHATE CYTIDYLYLTRANSFERASE-RELATED"/>
    <property type="match status" value="1"/>
</dbReference>
<sequence length="256" mass="29075">MKVVILAGGYGTRISEETHSRPKPMIPIGERPILWHIMKTYSHYGFNEFVICLGYKGHMVKEYFANYIRDESDLTLDYRSGDSQYHSQGAEPWQITLVNTGKDSMTGGRVKRIQRYIGNEPFMLTYGDGLCDVNFQELLKFHKAHGKLATVTAVQPAGRFGALGLGAGDRVNDFHEKLKGDGKWVNGGFMVLQPEVFDYIEGDHTIFEQEPLISLASGGELHAFRHDGFWYAMDTLRDKNHLQALWDSGQAPWKLW</sequence>
<name>A0A850ESL0_9BACL</name>